<feature type="transmembrane region" description="Helical" evidence="1">
    <location>
        <begin position="114"/>
        <end position="133"/>
    </location>
</feature>
<sequence>MVYRILPFRSYILLLTVQWHGNGMYIAMALLGNLILFIPLGIIISKIIKRNNVLIAIGIGFLCSLMIETYQYFSCVGTFEVDDLIQNTWGACIGCCLGNIANELCNGHMRNKNVYPIVGCWIVLGGCCIISMLQ</sequence>
<dbReference type="PANTHER" id="PTHR36834:SF2">
    <property type="entry name" value="MEMBRANE PROTEIN"/>
    <property type="match status" value="1"/>
</dbReference>
<evidence type="ECO:0000313" key="4">
    <source>
        <dbReference type="EMBL" id="RYT67361.1"/>
    </source>
</evidence>
<feature type="transmembrane region" description="Helical" evidence="1">
    <location>
        <begin position="53"/>
        <end position="73"/>
    </location>
</feature>
<reference evidence="3 5" key="1">
    <citation type="submission" date="2018-08" db="EMBL/GenBank/DDBJ databases">
        <title>A genome reference for cultivated species of the human gut microbiota.</title>
        <authorList>
            <person name="Zou Y."/>
            <person name="Xue W."/>
            <person name="Luo G."/>
        </authorList>
    </citation>
    <scope>NUCLEOTIDE SEQUENCE [LARGE SCALE GENOMIC DNA]</scope>
    <source>
        <strain evidence="3 5">AM29-25AC</strain>
    </source>
</reference>
<evidence type="ECO:0000256" key="1">
    <source>
        <dbReference type="SAM" id="Phobius"/>
    </source>
</evidence>
<reference evidence="4 6" key="2">
    <citation type="journal article" date="2019" name="Science, e1252229">
        <title>Invertible promoters mediate bacterial phase variation, antibiotic resistance, and host adaptation in the gut.</title>
        <authorList>
            <person name="Jiang X."/>
            <person name="Hall A.B."/>
            <person name="Arthur T.D."/>
            <person name="Plichta D.R."/>
            <person name="Covington C.T."/>
            <person name="Poyet M."/>
            <person name="Crothers J."/>
            <person name="Moses P.L."/>
            <person name="Tolonen A.C."/>
            <person name="Vlamakis H."/>
            <person name="Alm E.J."/>
            <person name="Xavier R.J."/>
        </authorList>
    </citation>
    <scope>NUCLEOTIDE SEQUENCE [LARGE SCALE GENOMIC DNA]</scope>
    <source>
        <strain evidence="6">af_0058</strain>
        <strain evidence="4">Af_0058</strain>
    </source>
</reference>
<feature type="transmembrane region" description="Helical" evidence="1">
    <location>
        <begin position="23"/>
        <end position="44"/>
    </location>
</feature>
<dbReference type="InterPro" id="IPR006976">
    <property type="entry name" value="VanZ-like"/>
</dbReference>
<protein>
    <submittedName>
        <fullName evidence="3">VanZ family protein</fullName>
    </submittedName>
</protein>
<dbReference type="InterPro" id="IPR053150">
    <property type="entry name" value="Teicoplanin_resist-assoc"/>
</dbReference>
<dbReference type="Proteomes" id="UP000284644">
    <property type="component" value="Unassembled WGS sequence"/>
</dbReference>
<feature type="domain" description="VanZ-like" evidence="2">
    <location>
        <begin position="4"/>
        <end position="98"/>
    </location>
</feature>
<keyword evidence="1" id="KW-0472">Membrane</keyword>
<proteinExistence type="predicted"/>
<dbReference type="Proteomes" id="UP000293506">
    <property type="component" value="Unassembled WGS sequence"/>
</dbReference>
<dbReference type="PANTHER" id="PTHR36834">
    <property type="entry name" value="MEMBRANE PROTEIN-RELATED"/>
    <property type="match status" value="1"/>
</dbReference>
<evidence type="ECO:0000313" key="3">
    <source>
        <dbReference type="EMBL" id="RHE14068.1"/>
    </source>
</evidence>
<evidence type="ECO:0000313" key="5">
    <source>
        <dbReference type="Proteomes" id="UP000284644"/>
    </source>
</evidence>
<evidence type="ECO:0000313" key="6">
    <source>
        <dbReference type="Proteomes" id="UP000293506"/>
    </source>
</evidence>
<dbReference type="RefSeq" id="WP_118045181.1">
    <property type="nucleotide sequence ID" value="NZ_JAAITD010000023.1"/>
</dbReference>
<organism evidence="3 5">
    <name type="scientific">Blautia obeum</name>
    <dbReference type="NCBI Taxonomy" id="40520"/>
    <lineage>
        <taxon>Bacteria</taxon>
        <taxon>Bacillati</taxon>
        <taxon>Bacillota</taxon>
        <taxon>Clostridia</taxon>
        <taxon>Lachnospirales</taxon>
        <taxon>Lachnospiraceae</taxon>
        <taxon>Blautia</taxon>
    </lineage>
</organism>
<comment type="caution">
    <text evidence="3">The sequence shown here is derived from an EMBL/GenBank/DDBJ whole genome shotgun (WGS) entry which is preliminary data.</text>
</comment>
<dbReference type="Pfam" id="PF04892">
    <property type="entry name" value="VanZ"/>
    <property type="match status" value="1"/>
</dbReference>
<dbReference type="EMBL" id="RCXQ01000004">
    <property type="protein sequence ID" value="RYT67361.1"/>
    <property type="molecule type" value="Genomic_DNA"/>
</dbReference>
<keyword evidence="1" id="KW-0812">Transmembrane</keyword>
<dbReference type="AlphaFoldDB" id="A0A414IA44"/>
<keyword evidence="1" id="KW-1133">Transmembrane helix</keyword>
<accession>A0A414IA44</accession>
<dbReference type="EMBL" id="QSJW01000003">
    <property type="protein sequence ID" value="RHE14068.1"/>
    <property type="molecule type" value="Genomic_DNA"/>
</dbReference>
<gene>
    <name evidence="3" type="ORF">DW767_05985</name>
    <name evidence="4" type="ORF">EAI82_05400</name>
</gene>
<name>A0A414IA44_9FIRM</name>
<evidence type="ECO:0000259" key="2">
    <source>
        <dbReference type="Pfam" id="PF04892"/>
    </source>
</evidence>